<proteinExistence type="predicted"/>
<comment type="caution">
    <text evidence="1">The sequence shown here is derived from an EMBL/GenBank/DDBJ whole genome shotgun (WGS) entry which is preliminary data.</text>
</comment>
<protein>
    <submittedName>
        <fullName evidence="1">Uncharacterized protein</fullName>
    </submittedName>
</protein>
<accession>A0ACB9LY82</accession>
<evidence type="ECO:0000313" key="2">
    <source>
        <dbReference type="Proteomes" id="UP000828941"/>
    </source>
</evidence>
<sequence>MNPNKRTATLSALYLFGFTRHVHSRATSKEAEAIRALIRIATVTTCPDGLSNSLRVTFSPSPTKHLSSVPPPPTPPLSQKEILVERRNKDEIRSVYECYKRIKFYLSQKECAFMSDLEQTYLSLTTASRGCTSAQRVVADLIPRYACHCPTALESAAKVLINMHNWNLVLISTGEDSDGVAFETAKACIFGLADVCCTASSVAPTSSVIRRICSSFFQSVLTFFVTPFEGKDIYQMVDKEFFKMQYSPELFFQLKQKVSDEDEPSLTKLSKVDDDQIHLLDKTNNGPKSCTRSTGTSIRVNEVGKELITDGNYLLEGAASVQKRCLIMLSNSYLPVLNKDTSLGR</sequence>
<dbReference type="Proteomes" id="UP000828941">
    <property type="component" value="Chromosome 10"/>
</dbReference>
<gene>
    <name evidence="1" type="ORF">L6164_024590</name>
</gene>
<organism evidence="1 2">
    <name type="scientific">Bauhinia variegata</name>
    <name type="common">Purple orchid tree</name>
    <name type="synonym">Phanera variegata</name>
    <dbReference type="NCBI Taxonomy" id="167791"/>
    <lineage>
        <taxon>Eukaryota</taxon>
        <taxon>Viridiplantae</taxon>
        <taxon>Streptophyta</taxon>
        <taxon>Embryophyta</taxon>
        <taxon>Tracheophyta</taxon>
        <taxon>Spermatophyta</taxon>
        <taxon>Magnoliopsida</taxon>
        <taxon>eudicotyledons</taxon>
        <taxon>Gunneridae</taxon>
        <taxon>Pentapetalae</taxon>
        <taxon>rosids</taxon>
        <taxon>fabids</taxon>
        <taxon>Fabales</taxon>
        <taxon>Fabaceae</taxon>
        <taxon>Cercidoideae</taxon>
        <taxon>Cercideae</taxon>
        <taxon>Bauhiniinae</taxon>
        <taxon>Bauhinia</taxon>
    </lineage>
</organism>
<evidence type="ECO:0000313" key="1">
    <source>
        <dbReference type="EMBL" id="KAI4316626.1"/>
    </source>
</evidence>
<reference evidence="1 2" key="1">
    <citation type="journal article" date="2022" name="DNA Res.">
        <title>Chromosomal-level genome assembly of the orchid tree Bauhinia variegata (Leguminosae; Cercidoideae) supports the allotetraploid origin hypothesis of Bauhinia.</title>
        <authorList>
            <person name="Zhong Y."/>
            <person name="Chen Y."/>
            <person name="Zheng D."/>
            <person name="Pang J."/>
            <person name="Liu Y."/>
            <person name="Luo S."/>
            <person name="Meng S."/>
            <person name="Qian L."/>
            <person name="Wei D."/>
            <person name="Dai S."/>
            <person name="Zhou R."/>
        </authorList>
    </citation>
    <scope>NUCLEOTIDE SEQUENCE [LARGE SCALE GENOMIC DNA]</scope>
    <source>
        <strain evidence="1">BV-YZ2020</strain>
    </source>
</reference>
<keyword evidence="2" id="KW-1185">Reference proteome</keyword>
<name>A0ACB9LY82_BAUVA</name>
<dbReference type="EMBL" id="CM039435">
    <property type="protein sequence ID" value="KAI4316626.1"/>
    <property type="molecule type" value="Genomic_DNA"/>
</dbReference>